<sequence length="57" mass="6320">MKRSGSAFDHFQGSNATLLFVGTAVTDLVHHHHLLHHYRSPKKGSVLGLFLDVTPQI</sequence>
<dbReference type="EMBL" id="JAYKXH010000001">
    <property type="protein sequence ID" value="KAK7176823.1"/>
    <property type="molecule type" value="Genomic_DNA"/>
</dbReference>
<evidence type="ECO:0000313" key="2">
    <source>
        <dbReference type="Proteomes" id="UP001364617"/>
    </source>
</evidence>
<organism evidence="1 2">
    <name type="scientific">Phoxinus phoxinus</name>
    <name type="common">Eurasian minnow</name>
    <dbReference type="NCBI Taxonomy" id="58324"/>
    <lineage>
        <taxon>Eukaryota</taxon>
        <taxon>Metazoa</taxon>
        <taxon>Chordata</taxon>
        <taxon>Craniata</taxon>
        <taxon>Vertebrata</taxon>
        <taxon>Euteleostomi</taxon>
        <taxon>Actinopterygii</taxon>
        <taxon>Neopterygii</taxon>
        <taxon>Teleostei</taxon>
        <taxon>Ostariophysi</taxon>
        <taxon>Cypriniformes</taxon>
        <taxon>Leuciscidae</taxon>
        <taxon>Phoxininae</taxon>
        <taxon>Phoxinus</taxon>
    </lineage>
</organism>
<dbReference type="AlphaFoldDB" id="A0AAN9DMW9"/>
<reference evidence="1 2" key="1">
    <citation type="submission" date="2024-02" db="EMBL/GenBank/DDBJ databases">
        <title>Chromosome-level genome assembly of the Eurasian Minnow (Phoxinus phoxinus).</title>
        <authorList>
            <person name="Oriowo T.O."/>
            <person name="Martin S."/>
            <person name="Stange M."/>
            <person name="Chrysostomakis Y."/>
            <person name="Brown T."/>
            <person name="Winkler S."/>
            <person name="Kukowka S."/>
            <person name="Myers E.W."/>
            <person name="Bohne A."/>
        </authorList>
    </citation>
    <scope>NUCLEOTIDE SEQUENCE [LARGE SCALE GENOMIC DNA]</scope>
    <source>
        <strain evidence="1">ZFMK-TIS-60720</strain>
        <tissue evidence="1">Whole Organism</tissue>
    </source>
</reference>
<comment type="caution">
    <text evidence="1">The sequence shown here is derived from an EMBL/GenBank/DDBJ whole genome shotgun (WGS) entry which is preliminary data.</text>
</comment>
<gene>
    <name evidence="1" type="ORF">R3I93_000921</name>
</gene>
<keyword evidence="2" id="KW-1185">Reference proteome</keyword>
<proteinExistence type="predicted"/>
<name>A0AAN9DMW9_9TELE</name>
<accession>A0AAN9DMW9</accession>
<evidence type="ECO:0000313" key="1">
    <source>
        <dbReference type="EMBL" id="KAK7176823.1"/>
    </source>
</evidence>
<protein>
    <submittedName>
        <fullName evidence="1">Uncharacterized protein</fullName>
    </submittedName>
</protein>
<dbReference type="Proteomes" id="UP001364617">
    <property type="component" value="Unassembled WGS sequence"/>
</dbReference>